<feature type="domain" description="Putative Se/S carrier protein-like" evidence="1">
    <location>
        <begin position="6"/>
        <end position="73"/>
    </location>
</feature>
<proteinExistence type="predicted"/>
<organism evidence="2 3">
    <name type="scientific">Companilactobacillus tucceti DSM 20183</name>
    <dbReference type="NCBI Taxonomy" id="1423811"/>
    <lineage>
        <taxon>Bacteria</taxon>
        <taxon>Bacillati</taxon>
        <taxon>Bacillota</taxon>
        <taxon>Bacilli</taxon>
        <taxon>Lactobacillales</taxon>
        <taxon>Lactobacillaceae</taxon>
        <taxon>Companilactobacillus</taxon>
    </lineage>
</organism>
<dbReference type="Proteomes" id="UP000050929">
    <property type="component" value="Unassembled WGS sequence"/>
</dbReference>
<dbReference type="AlphaFoldDB" id="A0A0R1J0Q5"/>
<dbReference type="RefSeq" id="WP_057764737.1">
    <property type="nucleotide sequence ID" value="NZ_AZDG01000005.1"/>
</dbReference>
<dbReference type="EMBL" id="AZDG01000005">
    <property type="protein sequence ID" value="KRK65014.1"/>
    <property type="molecule type" value="Genomic_DNA"/>
</dbReference>
<sequence>MEQKFGLLTFSTTHQAISTNELLKSKQEFETSIISTPGKISAGCGMSVRFNYSDKDAILKLLADENLQFQNIYVGTRVGVRITYELDD</sequence>
<evidence type="ECO:0000259" key="1">
    <source>
        <dbReference type="Pfam" id="PF11823"/>
    </source>
</evidence>
<dbReference type="InterPro" id="IPR021778">
    <property type="entry name" value="Se/S_carrier-like"/>
</dbReference>
<name>A0A0R1J0Q5_9LACO</name>
<dbReference type="Pfam" id="PF11823">
    <property type="entry name" value="Se_S_carrier"/>
    <property type="match status" value="1"/>
</dbReference>
<accession>A0A0R1J0Q5</accession>
<gene>
    <name evidence="2" type="ORF">FC72_GL001641</name>
</gene>
<evidence type="ECO:0000313" key="3">
    <source>
        <dbReference type="Proteomes" id="UP000050929"/>
    </source>
</evidence>
<dbReference type="OrthoDB" id="2187432at2"/>
<comment type="caution">
    <text evidence="2">The sequence shown here is derived from an EMBL/GenBank/DDBJ whole genome shotgun (WGS) entry which is preliminary data.</text>
</comment>
<dbReference type="PATRIC" id="fig|1423811.3.peg.1676"/>
<keyword evidence="3" id="KW-1185">Reference proteome</keyword>
<protein>
    <recommendedName>
        <fullName evidence="1">Putative Se/S carrier protein-like domain-containing protein</fullName>
    </recommendedName>
</protein>
<dbReference type="STRING" id="1423811.FC72_GL001641"/>
<reference evidence="2 3" key="1">
    <citation type="journal article" date="2015" name="Genome Announc.">
        <title>Expanding the biotechnology potential of lactobacilli through comparative genomics of 213 strains and associated genera.</title>
        <authorList>
            <person name="Sun Z."/>
            <person name="Harris H.M."/>
            <person name="McCann A."/>
            <person name="Guo C."/>
            <person name="Argimon S."/>
            <person name="Zhang W."/>
            <person name="Yang X."/>
            <person name="Jeffery I.B."/>
            <person name="Cooney J.C."/>
            <person name="Kagawa T.F."/>
            <person name="Liu W."/>
            <person name="Song Y."/>
            <person name="Salvetti E."/>
            <person name="Wrobel A."/>
            <person name="Rasinkangas P."/>
            <person name="Parkhill J."/>
            <person name="Rea M.C."/>
            <person name="O'Sullivan O."/>
            <person name="Ritari J."/>
            <person name="Douillard F.P."/>
            <person name="Paul Ross R."/>
            <person name="Yang R."/>
            <person name="Briner A.E."/>
            <person name="Felis G.E."/>
            <person name="de Vos W.M."/>
            <person name="Barrangou R."/>
            <person name="Klaenhammer T.R."/>
            <person name="Caufield P.W."/>
            <person name="Cui Y."/>
            <person name="Zhang H."/>
            <person name="O'Toole P.W."/>
        </authorList>
    </citation>
    <scope>NUCLEOTIDE SEQUENCE [LARGE SCALE GENOMIC DNA]</scope>
    <source>
        <strain evidence="2 3">DSM 20183</strain>
    </source>
</reference>
<evidence type="ECO:0000313" key="2">
    <source>
        <dbReference type="EMBL" id="KRK65014.1"/>
    </source>
</evidence>